<feature type="signal peptide" evidence="4">
    <location>
        <begin position="1"/>
        <end position="20"/>
    </location>
</feature>
<dbReference type="Pfam" id="PF07715">
    <property type="entry name" value="Plug"/>
    <property type="match status" value="1"/>
</dbReference>
<evidence type="ECO:0000256" key="1">
    <source>
        <dbReference type="ARBA" id="ARBA00004442"/>
    </source>
</evidence>
<feature type="domain" description="Outer membrane protein beta-barrel" evidence="6">
    <location>
        <begin position="387"/>
        <end position="806"/>
    </location>
</feature>
<reference evidence="7 8" key="1">
    <citation type="submission" date="2019-04" db="EMBL/GenBank/DDBJ databases">
        <title>Pedobacter sp. AR-3-17 sp. nov., isolated from Arctic soil.</title>
        <authorList>
            <person name="Dahal R.H."/>
            <person name="Kim D.-U."/>
        </authorList>
    </citation>
    <scope>NUCLEOTIDE SEQUENCE [LARGE SCALE GENOMIC DNA]</scope>
    <source>
        <strain evidence="7 8">AR-3-17</strain>
    </source>
</reference>
<keyword evidence="2" id="KW-0472">Membrane</keyword>
<dbReference type="Gene3D" id="2.170.130.10">
    <property type="entry name" value="TonB-dependent receptor, plug domain"/>
    <property type="match status" value="1"/>
</dbReference>
<comment type="caution">
    <text evidence="7">The sequence shown here is derived from an EMBL/GenBank/DDBJ whole genome shotgun (WGS) entry which is preliminary data.</text>
</comment>
<evidence type="ECO:0000256" key="3">
    <source>
        <dbReference type="ARBA" id="ARBA00023237"/>
    </source>
</evidence>
<sequence>MKSKLIAFLMFFVFATTSYAQNSASTDQKGVKITGKAVDEKTGATLDFATVALVNPVNGTPVRGGQTDLDGKFTFENIPTGNYTIKISFVGYEAFSKTIIANTNTPVLDLGALKVKKASGSVLNEVVVTGRKDVIQLGIDRKVFNADQSLVSQGGSASDLLSTVPSVQVDLDGNVSLRGTSNVRILIDGKPSTFGGANVAQILQSLPASAIEKVELITNPSSKYDPEGQSGIINIVLKKNQRLGINGNIALTTSRFNGFNANTGLNYRNEKWNLSGNYSFRTGDRLGSGLNNTEFLSSSLATPFSFANENSLSNDKNHTTKIGAEYYFTEKTSLALSGNLNTGKESGNENLTQRFLAQNRDLVDFGSGFNKNTEDGYGFDVNMDFFHKFKNPNEELTANLSVGKSGEDQTENIVQNFFDLNGELSNNRISSNRRNVVDQSNRNYNIQVDYIKPLSEESKFELGFRSTIRNNNEDQISDTLVSATNNYSLDRNLTSLFKLEDIVHALYTNYQNQFTKNFGVQVGLRAEQAYLNTSITGTDINGNSLTTPGRLDYFRIYPSVFLTQKFTGNNQLQLSYTRRVNRPRGWQVNPFPDVDDRFNIRIGNPNLRPEDIHSFEFSYAKFWDAVTFTSSLYFRQVNDVVQSLRTSNPDQLGGTISRFFNLAKNQAYGLELISRADITKKVNVTGNLNFFQSVFTGDASLGVNDNSGFNWNGNLTANATLAKNLSAQSTFFYSAPRVLAQGKMKEMYSFDGGLRYDILKAKGSLSFNMRDILNSRRFGSTTDNGFFLQEFERRRRGGIYSLTFSYRFGKQDFAPRKNQKKDNQPAEEEGF</sequence>
<dbReference type="Pfam" id="PF13715">
    <property type="entry name" value="CarbopepD_reg_2"/>
    <property type="match status" value="1"/>
</dbReference>
<dbReference type="SUPFAM" id="SSF49464">
    <property type="entry name" value="Carboxypeptidase regulatory domain-like"/>
    <property type="match status" value="1"/>
</dbReference>
<dbReference type="PANTHER" id="PTHR40980">
    <property type="entry name" value="PLUG DOMAIN-CONTAINING PROTEIN"/>
    <property type="match status" value="1"/>
</dbReference>
<comment type="subcellular location">
    <subcellularLocation>
        <location evidence="1">Cell outer membrane</location>
    </subcellularLocation>
</comment>
<gene>
    <name evidence="7" type="ORF">FA046_03680</name>
</gene>
<evidence type="ECO:0000259" key="5">
    <source>
        <dbReference type="Pfam" id="PF07715"/>
    </source>
</evidence>
<dbReference type="SUPFAM" id="SSF56935">
    <property type="entry name" value="Porins"/>
    <property type="match status" value="1"/>
</dbReference>
<feature type="chain" id="PRO_5020601231" evidence="4">
    <location>
        <begin position="21"/>
        <end position="831"/>
    </location>
</feature>
<name>A0A4U1C8N3_9SPHI</name>
<dbReference type="InterPro" id="IPR012910">
    <property type="entry name" value="Plug_dom"/>
</dbReference>
<dbReference type="RefSeq" id="WP_136824993.1">
    <property type="nucleotide sequence ID" value="NZ_SWBP01000001.1"/>
</dbReference>
<evidence type="ECO:0000259" key="6">
    <source>
        <dbReference type="Pfam" id="PF14905"/>
    </source>
</evidence>
<dbReference type="Gene3D" id="2.60.40.1120">
    <property type="entry name" value="Carboxypeptidase-like, regulatory domain"/>
    <property type="match status" value="1"/>
</dbReference>
<proteinExistence type="predicted"/>
<dbReference type="OrthoDB" id="606851at2"/>
<evidence type="ECO:0000313" key="7">
    <source>
        <dbReference type="EMBL" id="TKC00787.1"/>
    </source>
</evidence>
<dbReference type="InterPro" id="IPR041700">
    <property type="entry name" value="OMP_b-brl_3"/>
</dbReference>
<dbReference type="InterPro" id="IPR037066">
    <property type="entry name" value="Plug_dom_sf"/>
</dbReference>
<keyword evidence="4" id="KW-0732">Signal</keyword>
<protein>
    <submittedName>
        <fullName evidence="7">TonB-dependent receptor</fullName>
    </submittedName>
</protein>
<keyword evidence="8" id="KW-1185">Reference proteome</keyword>
<dbReference type="Proteomes" id="UP000308181">
    <property type="component" value="Unassembled WGS sequence"/>
</dbReference>
<dbReference type="EMBL" id="SWBP01000001">
    <property type="protein sequence ID" value="TKC00787.1"/>
    <property type="molecule type" value="Genomic_DNA"/>
</dbReference>
<keyword evidence="3" id="KW-0998">Cell outer membrane</keyword>
<dbReference type="AlphaFoldDB" id="A0A4U1C8N3"/>
<evidence type="ECO:0000313" key="8">
    <source>
        <dbReference type="Proteomes" id="UP000308181"/>
    </source>
</evidence>
<dbReference type="Gene3D" id="2.40.170.20">
    <property type="entry name" value="TonB-dependent receptor, beta-barrel domain"/>
    <property type="match status" value="1"/>
</dbReference>
<keyword evidence="7" id="KW-0675">Receptor</keyword>
<dbReference type="PANTHER" id="PTHR40980:SF4">
    <property type="entry name" value="TONB-DEPENDENT RECEPTOR-LIKE BETA-BARREL DOMAIN-CONTAINING PROTEIN"/>
    <property type="match status" value="1"/>
</dbReference>
<dbReference type="InterPro" id="IPR008969">
    <property type="entry name" value="CarboxyPept-like_regulatory"/>
</dbReference>
<dbReference type="Pfam" id="PF14905">
    <property type="entry name" value="OMP_b-brl_3"/>
    <property type="match status" value="1"/>
</dbReference>
<organism evidence="7 8">
    <name type="scientific">Pedobacter cryophilus</name>
    <dbReference type="NCBI Taxonomy" id="2571271"/>
    <lineage>
        <taxon>Bacteria</taxon>
        <taxon>Pseudomonadati</taxon>
        <taxon>Bacteroidota</taxon>
        <taxon>Sphingobacteriia</taxon>
        <taxon>Sphingobacteriales</taxon>
        <taxon>Sphingobacteriaceae</taxon>
        <taxon>Pedobacter</taxon>
    </lineage>
</organism>
<accession>A0A4U1C8N3</accession>
<dbReference type="GO" id="GO:0009279">
    <property type="term" value="C:cell outer membrane"/>
    <property type="evidence" value="ECO:0007669"/>
    <property type="project" value="UniProtKB-SubCell"/>
</dbReference>
<evidence type="ECO:0000256" key="4">
    <source>
        <dbReference type="SAM" id="SignalP"/>
    </source>
</evidence>
<evidence type="ECO:0000256" key="2">
    <source>
        <dbReference type="ARBA" id="ARBA00023136"/>
    </source>
</evidence>
<feature type="domain" description="TonB-dependent receptor plug" evidence="5">
    <location>
        <begin position="141"/>
        <end position="231"/>
    </location>
</feature>
<dbReference type="InterPro" id="IPR036942">
    <property type="entry name" value="Beta-barrel_TonB_sf"/>
</dbReference>